<evidence type="ECO:0000313" key="9">
    <source>
        <dbReference type="Proteomes" id="UP000460298"/>
    </source>
</evidence>
<feature type="transmembrane region" description="Helical" evidence="6">
    <location>
        <begin position="412"/>
        <end position="431"/>
    </location>
</feature>
<evidence type="ECO:0000256" key="6">
    <source>
        <dbReference type="SAM" id="Phobius"/>
    </source>
</evidence>
<dbReference type="InterPro" id="IPR036259">
    <property type="entry name" value="MFS_trans_sf"/>
</dbReference>
<evidence type="ECO:0000313" key="8">
    <source>
        <dbReference type="EMBL" id="KAB2934270.1"/>
    </source>
</evidence>
<evidence type="ECO:0000256" key="4">
    <source>
        <dbReference type="ARBA" id="ARBA00022989"/>
    </source>
</evidence>
<dbReference type="Proteomes" id="UP000460298">
    <property type="component" value="Unassembled WGS sequence"/>
</dbReference>
<comment type="caution">
    <text evidence="8">The sequence shown here is derived from an EMBL/GenBank/DDBJ whole genome shotgun (WGS) entry which is preliminary data.</text>
</comment>
<evidence type="ECO:0000256" key="5">
    <source>
        <dbReference type="ARBA" id="ARBA00023136"/>
    </source>
</evidence>
<feature type="transmembrane region" description="Helical" evidence="6">
    <location>
        <begin position="97"/>
        <end position="116"/>
    </location>
</feature>
<dbReference type="SUPFAM" id="SSF103473">
    <property type="entry name" value="MFS general substrate transporter"/>
    <property type="match status" value="1"/>
</dbReference>
<dbReference type="PANTHER" id="PTHR23505:SF79">
    <property type="entry name" value="PROTEIN SPINSTER"/>
    <property type="match status" value="1"/>
</dbReference>
<feature type="domain" description="Major facilitator superfamily (MFS) profile" evidence="7">
    <location>
        <begin position="25"/>
        <end position="440"/>
    </location>
</feature>
<feature type="transmembrane region" description="Helical" evidence="6">
    <location>
        <begin position="318"/>
        <end position="336"/>
    </location>
</feature>
<dbReference type="Gene3D" id="1.20.1250.20">
    <property type="entry name" value="MFS general substrate transporter like domains"/>
    <property type="match status" value="1"/>
</dbReference>
<keyword evidence="5 6" id="KW-0472">Membrane</keyword>
<feature type="transmembrane region" description="Helical" evidence="6">
    <location>
        <begin position="186"/>
        <end position="207"/>
    </location>
</feature>
<evidence type="ECO:0000256" key="1">
    <source>
        <dbReference type="ARBA" id="ARBA00004141"/>
    </source>
</evidence>
<dbReference type="GO" id="GO:0016020">
    <property type="term" value="C:membrane"/>
    <property type="evidence" value="ECO:0007669"/>
    <property type="project" value="UniProtKB-SubCell"/>
</dbReference>
<feature type="transmembrane region" description="Helical" evidence="6">
    <location>
        <begin position="249"/>
        <end position="273"/>
    </location>
</feature>
<evidence type="ECO:0000259" key="7">
    <source>
        <dbReference type="PROSITE" id="PS50850"/>
    </source>
</evidence>
<feature type="transmembrane region" description="Helical" evidence="6">
    <location>
        <begin position="348"/>
        <end position="369"/>
    </location>
</feature>
<accession>A0A833H495</accession>
<feature type="transmembrane region" description="Helical" evidence="6">
    <location>
        <begin position="64"/>
        <end position="85"/>
    </location>
</feature>
<dbReference type="Pfam" id="PF07690">
    <property type="entry name" value="MFS_1"/>
    <property type="match status" value="1"/>
</dbReference>
<dbReference type="AlphaFoldDB" id="A0A833H495"/>
<feature type="transmembrane region" description="Helical" evidence="6">
    <location>
        <begin position="122"/>
        <end position="143"/>
    </location>
</feature>
<feature type="transmembrane region" description="Helical" evidence="6">
    <location>
        <begin position="155"/>
        <end position="174"/>
    </location>
</feature>
<dbReference type="PANTHER" id="PTHR23505">
    <property type="entry name" value="SPINSTER"/>
    <property type="match status" value="1"/>
</dbReference>
<evidence type="ECO:0000256" key="2">
    <source>
        <dbReference type="ARBA" id="ARBA00022448"/>
    </source>
</evidence>
<keyword evidence="2" id="KW-0813">Transport</keyword>
<dbReference type="InterPro" id="IPR020846">
    <property type="entry name" value="MFS_dom"/>
</dbReference>
<protein>
    <submittedName>
        <fullName evidence="8">MFS transporter</fullName>
    </submittedName>
</protein>
<sequence>MQKKTTLDYIGLGDLKKHGWRGILAFWMVSAIAFFLFADQNLIAPNLQNIGRSLGLNTDADVDWYLGGVIPVLFFILGGAVSLSMGYLSQRYSRKNLLLFTLVLGEGTCLLSGFATTFTEFAILRTLTGFGLGGVFPLLFSVLGDYFTSRHRAVAAGYLSLAMGLGIGVGQLVGGTLGQADPIDGWRTSFIVVAAPSFLFALVYWLFCPEPVRGGAEKELEGIAEDLSMEAHRFTMKDLRAVLSSKTNLGIFLQGIPGTVPWGVFFTFMMDYYERHYSFAKDEAAGLVTLAAVGVFAGTFFGGIIGQWLYNRNKKLQPIFCGVTTFLGVFPSLYLLQADSIVNTPLFIVLNIGTGFLISLTGSNVRAILINTNSPRNRSAVFAVYNLTDDLGRGLGPAISALFLTMIPDRTLALSISILFWIPCSLIWIYIMANFERDEQQVHSELQELASTAKS</sequence>
<gene>
    <name evidence="8" type="ORF">F9K24_04385</name>
</gene>
<dbReference type="InterPro" id="IPR044770">
    <property type="entry name" value="MFS_spinster-like"/>
</dbReference>
<evidence type="ECO:0000256" key="3">
    <source>
        <dbReference type="ARBA" id="ARBA00022692"/>
    </source>
</evidence>
<feature type="transmembrane region" description="Helical" evidence="6">
    <location>
        <begin position="285"/>
        <end position="306"/>
    </location>
</feature>
<proteinExistence type="predicted"/>
<feature type="transmembrane region" description="Helical" evidence="6">
    <location>
        <begin position="20"/>
        <end position="38"/>
    </location>
</feature>
<keyword evidence="4 6" id="KW-1133">Transmembrane helix</keyword>
<dbReference type="GO" id="GO:0022857">
    <property type="term" value="F:transmembrane transporter activity"/>
    <property type="evidence" value="ECO:0007669"/>
    <property type="project" value="InterPro"/>
</dbReference>
<dbReference type="InterPro" id="IPR011701">
    <property type="entry name" value="MFS"/>
</dbReference>
<keyword evidence="3 6" id="KW-0812">Transmembrane</keyword>
<dbReference type="PROSITE" id="PS50850">
    <property type="entry name" value="MFS"/>
    <property type="match status" value="1"/>
</dbReference>
<dbReference type="EMBL" id="WBUI01000003">
    <property type="protein sequence ID" value="KAB2934270.1"/>
    <property type="molecule type" value="Genomic_DNA"/>
</dbReference>
<name>A0A833H495_9LEPT</name>
<reference evidence="8 9" key="1">
    <citation type="submission" date="2019-10" db="EMBL/GenBank/DDBJ databases">
        <title>Extracellular Electron Transfer in a Candidatus Methanoperedens spp. Enrichment Culture.</title>
        <authorList>
            <person name="Berger S."/>
            <person name="Rangel Shaw D."/>
            <person name="Berben T."/>
            <person name="In 'T Zandt M."/>
            <person name="Frank J."/>
            <person name="Reimann J."/>
            <person name="Jetten M.S.M."/>
            <person name="Welte C.U."/>
        </authorList>
    </citation>
    <scope>NUCLEOTIDE SEQUENCE [LARGE SCALE GENOMIC DNA]</scope>
    <source>
        <strain evidence="8">SB12</strain>
    </source>
</reference>
<organism evidence="8 9">
    <name type="scientific">Leptonema illini</name>
    <dbReference type="NCBI Taxonomy" id="183"/>
    <lineage>
        <taxon>Bacteria</taxon>
        <taxon>Pseudomonadati</taxon>
        <taxon>Spirochaetota</taxon>
        <taxon>Spirochaetia</taxon>
        <taxon>Leptospirales</taxon>
        <taxon>Leptospiraceae</taxon>
        <taxon>Leptonema</taxon>
    </lineage>
</organism>
<comment type="subcellular location">
    <subcellularLocation>
        <location evidence="1">Membrane</location>
        <topology evidence="1">Multi-pass membrane protein</topology>
    </subcellularLocation>
</comment>